<accession>A0A329VC23</accession>
<protein>
    <submittedName>
        <fullName evidence="1">Uncharacterized protein</fullName>
    </submittedName>
</protein>
<proteinExistence type="predicted"/>
<sequence length="59" mass="7100">MFYFRPSMMNNRLQYRQQPDINLGSHNKLTTIITMTQVQHRYSRSKHARINNSFSVFPP</sequence>
<evidence type="ECO:0000313" key="2">
    <source>
        <dbReference type="Proteomes" id="UP000250870"/>
    </source>
</evidence>
<dbReference type="EMBL" id="NSCI01000031">
    <property type="protein sequence ID" value="RAW86099.1"/>
    <property type="molecule type" value="Genomic_DNA"/>
</dbReference>
<organism evidence="1 2">
    <name type="scientific">Photorhabdus laumondii subsp. clarkei</name>
    <dbReference type="NCBI Taxonomy" id="2029685"/>
    <lineage>
        <taxon>Bacteria</taxon>
        <taxon>Pseudomonadati</taxon>
        <taxon>Pseudomonadota</taxon>
        <taxon>Gammaproteobacteria</taxon>
        <taxon>Enterobacterales</taxon>
        <taxon>Morganellaceae</taxon>
        <taxon>Photorhabdus</taxon>
    </lineage>
</organism>
<dbReference type="AlphaFoldDB" id="A0A329VC23"/>
<name>A0A329VC23_9GAMM</name>
<reference evidence="1 2" key="1">
    <citation type="journal article" date="2018" name="Int. J. Syst. Evol. Microbiol.">
        <title>Whole-genome-based revisit of Photorhabdus phylogeny: proposal for the elevation of most Photorhabdus subspecies to the species level and description of one novel species Photorhabdus bodei sp. nov., and one novel subspecies Photorhabdus laumondii subsp. clarkei subsp. nov.</title>
        <authorList>
            <person name="Machado R.A.R."/>
            <person name="Wuthrich D."/>
            <person name="Kuhnert P."/>
            <person name="Arce C.C.M."/>
            <person name="Thonen L."/>
            <person name="Ruiz C."/>
            <person name="Zhang X."/>
            <person name="Robert C.A.M."/>
            <person name="Karimi J."/>
            <person name="Kamali S."/>
            <person name="Ma J."/>
            <person name="Bruggmann R."/>
            <person name="Erb M."/>
        </authorList>
    </citation>
    <scope>NUCLEOTIDE SEQUENCE [LARGE SCALE GENOMIC DNA]</scope>
    <source>
        <strain evidence="1 2">BOJ-47</strain>
    </source>
</reference>
<gene>
    <name evidence="1" type="ORF">CKY01_18280</name>
</gene>
<evidence type="ECO:0000313" key="1">
    <source>
        <dbReference type="EMBL" id="RAW86099.1"/>
    </source>
</evidence>
<dbReference type="Proteomes" id="UP000250870">
    <property type="component" value="Unassembled WGS sequence"/>
</dbReference>
<comment type="caution">
    <text evidence="1">The sequence shown here is derived from an EMBL/GenBank/DDBJ whole genome shotgun (WGS) entry which is preliminary data.</text>
</comment>